<proteinExistence type="predicted"/>
<feature type="region of interest" description="Disordered" evidence="1">
    <location>
        <begin position="344"/>
        <end position="414"/>
    </location>
</feature>
<sequence length="414" mass="47682">MDWIPFFIAILLLIILVNINVKEGFSNNVTSELIEKYEKDLLSNLYTFGGVYLYDIDRNITTTINRRYSNINYDTSNEIDFNTYTKQYRSRDPSFVFINELTMNVKYTSIYDSDSYNALQTALISCQNIINIVGSQINDETSLPEDLSEYKILLICIKLLNDINDQYKKFSNVFNSSISFTDISGLSLLEYQETIVQIIKSIQDNTPLIYIVCQQYFQNKEFIDMLTKNPRNTSELNSYLSSFKYKQHKEFIDFLSTIKISDITNNDFKPIIDMLRKQDPNYDENIKQYTFAFDDLIEGRFSNRPMFIPPSTPDNTYTNIGISEYNMTNNQGNNQNNFDNNMGNNQGNINNNEYNQGNNMGNNQGNFGNNMGNNQGNFGNNMGNNQGNFGNNMGNNQGNFGNNLSNNMGNVYQN</sequence>
<evidence type="ECO:0000313" key="2">
    <source>
        <dbReference type="EMBL" id="QHU05529.1"/>
    </source>
</evidence>
<organism evidence="2">
    <name type="scientific">viral metagenome</name>
    <dbReference type="NCBI Taxonomy" id="1070528"/>
    <lineage>
        <taxon>unclassified sequences</taxon>
        <taxon>metagenomes</taxon>
        <taxon>organismal metagenomes</taxon>
    </lineage>
</organism>
<accession>A0A6C0JIZ3</accession>
<dbReference type="EMBL" id="MN740417">
    <property type="protein sequence ID" value="QHU05529.1"/>
    <property type="molecule type" value="Genomic_DNA"/>
</dbReference>
<reference evidence="2" key="1">
    <citation type="journal article" date="2020" name="Nature">
        <title>Giant virus diversity and host interactions through global metagenomics.</title>
        <authorList>
            <person name="Schulz F."/>
            <person name="Roux S."/>
            <person name="Paez-Espino D."/>
            <person name="Jungbluth S."/>
            <person name="Walsh D.A."/>
            <person name="Denef V.J."/>
            <person name="McMahon K.D."/>
            <person name="Konstantinidis K.T."/>
            <person name="Eloe-Fadrosh E.A."/>
            <person name="Kyrpides N.C."/>
            <person name="Woyke T."/>
        </authorList>
    </citation>
    <scope>NUCLEOTIDE SEQUENCE</scope>
    <source>
        <strain evidence="2">GVMAG-M-3300027736-24</strain>
    </source>
</reference>
<name>A0A6C0JIZ3_9ZZZZ</name>
<evidence type="ECO:0000256" key="1">
    <source>
        <dbReference type="SAM" id="MobiDB-lite"/>
    </source>
</evidence>
<dbReference type="AlphaFoldDB" id="A0A6C0JIZ3"/>
<protein>
    <submittedName>
        <fullName evidence="2">Uncharacterized protein</fullName>
    </submittedName>
</protein>